<reference evidence="2" key="2">
    <citation type="submission" date="2016-10" db="EMBL/GenBank/DDBJ databases">
        <authorList>
            <person name="de Groot N.N."/>
        </authorList>
    </citation>
    <scope>NUCLEOTIDE SEQUENCE [LARGE SCALE GENOMIC DNA]</scope>
    <source>
        <strain evidence="2">BS3782</strain>
    </source>
</reference>
<dbReference type="EMBL" id="VZPO01000014">
    <property type="protein sequence ID" value="KAB0497374.1"/>
    <property type="molecule type" value="Genomic_DNA"/>
</dbReference>
<dbReference type="AlphaFoldDB" id="A0A0J6HAC5"/>
<evidence type="ECO:0000313" key="3">
    <source>
        <dbReference type="Proteomes" id="UP000182814"/>
    </source>
</evidence>
<name>A0A0J6HAC5_9PSED</name>
<proteinExistence type="predicted"/>
<dbReference type="InterPro" id="IPR049810">
    <property type="entry name" value="S6_alt_immun-like"/>
</dbReference>
<dbReference type="EMBL" id="LT629746">
    <property type="protein sequence ID" value="SDT65393.1"/>
    <property type="molecule type" value="Genomic_DNA"/>
</dbReference>
<keyword evidence="3" id="KW-1185">Reference proteome</keyword>
<evidence type="ECO:0000313" key="2">
    <source>
        <dbReference type="EMBL" id="SDT65393.1"/>
    </source>
</evidence>
<dbReference type="PATRIC" id="fig|163011.3.peg.2069"/>
<sequence>MVFIEISGFFDEPNPDDSLQYEKDVPQALEGAVLNVMGWSTLWDVPMGEHKLSPAQASTIMKLVGDSFREDLVYYMGLCQD</sequence>
<dbReference type="RefSeq" id="WP_048393894.1">
    <property type="nucleotide sequence ID" value="NZ_JYLB01000002.1"/>
</dbReference>
<dbReference type="Proteomes" id="UP000434925">
    <property type="component" value="Unassembled WGS sequence"/>
</dbReference>
<organism evidence="2 3">
    <name type="scientific">Pseudomonas lini</name>
    <dbReference type="NCBI Taxonomy" id="163011"/>
    <lineage>
        <taxon>Bacteria</taxon>
        <taxon>Pseudomonadati</taxon>
        <taxon>Pseudomonadota</taxon>
        <taxon>Gammaproteobacteria</taxon>
        <taxon>Pseudomonadales</taxon>
        <taxon>Pseudomonadaceae</taxon>
        <taxon>Pseudomonas</taxon>
    </lineage>
</organism>
<evidence type="ECO:0000313" key="1">
    <source>
        <dbReference type="EMBL" id="KAB0497374.1"/>
    </source>
</evidence>
<dbReference type="Proteomes" id="UP000182814">
    <property type="component" value="Chromosome I"/>
</dbReference>
<reference evidence="3" key="1">
    <citation type="submission" date="2016-10" db="EMBL/GenBank/DDBJ databases">
        <authorList>
            <person name="Varghese N."/>
            <person name="Submissions S."/>
        </authorList>
    </citation>
    <scope>NUCLEOTIDE SEQUENCE [LARGE SCALE GENOMIC DNA]</scope>
    <source>
        <strain evidence="3">BS3782</strain>
    </source>
</reference>
<dbReference type="NCBIfam" id="NF040643">
    <property type="entry name" value="S6_alt_immun"/>
    <property type="match status" value="1"/>
</dbReference>
<reference evidence="1 4" key="3">
    <citation type="submission" date="2019-09" db="EMBL/GenBank/DDBJ databases">
        <title>Draft genome sequences of 48 bacterial type strains from the CCUG.</title>
        <authorList>
            <person name="Tunovic T."/>
            <person name="Pineiro-Iglesias B."/>
            <person name="Unosson C."/>
            <person name="Inganas E."/>
            <person name="Ohlen M."/>
            <person name="Cardew S."/>
            <person name="Jensie-Markopoulos S."/>
            <person name="Salva-Serra F."/>
            <person name="Jaen-Luchoro D."/>
            <person name="Karlsson R."/>
            <person name="Svensson-Stadler L."/>
            <person name="Chun J."/>
            <person name="Moore E."/>
        </authorList>
    </citation>
    <scope>NUCLEOTIDE SEQUENCE [LARGE SCALE GENOMIC DNA]</scope>
    <source>
        <strain evidence="1 4">CCUG 51522</strain>
    </source>
</reference>
<evidence type="ECO:0000313" key="4">
    <source>
        <dbReference type="Proteomes" id="UP000434925"/>
    </source>
</evidence>
<gene>
    <name evidence="1" type="ORF">F7R14_29005</name>
    <name evidence="2" type="ORF">SAMN04490191_5926</name>
</gene>
<accession>A0A0J6HAC5</accession>
<protein>
    <submittedName>
        <fullName evidence="2">Uncharacterized protein</fullName>
    </submittedName>
</protein>